<feature type="active site" evidence="1">
    <location>
        <position position="233"/>
    </location>
</feature>
<dbReference type="SMART" id="SM00228">
    <property type="entry name" value="PDZ"/>
    <property type="match status" value="1"/>
</dbReference>
<dbReference type="EMBL" id="JAOUSE010000037">
    <property type="protein sequence ID" value="MCU9595047.1"/>
    <property type="molecule type" value="Genomic_DNA"/>
</dbReference>
<dbReference type="SUPFAM" id="SSF50156">
    <property type="entry name" value="PDZ domain-like"/>
    <property type="match status" value="1"/>
</dbReference>
<evidence type="ECO:0000313" key="6">
    <source>
        <dbReference type="Proteomes" id="UP001208656"/>
    </source>
</evidence>
<keyword evidence="1" id="KW-0720">Serine protease</keyword>
<comment type="similarity">
    <text evidence="1">Belongs to the peptidase S16 family.</text>
</comment>
<dbReference type="InterPro" id="IPR014721">
    <property type="entry name" value="Ribsml_uS5_D2-typ_fold_subgr"/>
</dbReference>
<dbReference type="NCBIfam" id="NF041438">
    <property type="entry name" value="SepM_fam_S16"/>
    <property type="match status" value="1"/>
</dbReference>
<dbReference type="Pfam" id="PF13180">
    <property type="entry name" value="PDZ_2"/>
    <property type="match status" value="1"/>
</dbReference>
<proteinExistence type="inferred from homology"/>
<reference evidence="5 6" key="1">
    <citation type="submission" date="2022-10" db="EMBL/GenBank/DDBJ databases">
        <title>Description of Fervidibacillus gen. nov. in the family Fervidibacillaceae fam. nov. with two species, Fervidibacillus albus sp. nov., and Fervidibacillus halotolerans sp. nov., isolated from tidal flat sediments.</title>
        <authorList>
            <person name="Kwon K.K."/>
            <person name="Yang S.-H."/>
        </authorList>
    </citation>
    <scope>NUCLEOTIDE SEQUENCE [LARGE SCALE GENOMIC DNA]</scope>
    <source>
        <strain evidence="5 6">DSM 23332</strain>
    </source>
</reference>
<name>A0ABT2WHZ8_9BACI</name>
<dbReference type="EC" id="3.4.21.53" evidence="1"/>
<comment type="caution">
    <text evidence="5">The sequence shown here is derived from an EMBL/GenBank/DDBJ whole genome shotgun (WGS) entry which is preliminary data.</text>
</comment>
<dbReference type="PANTHER" id="PTHR10046">
    <property type="entry name" value="ATP DEPENDENT LON PROTEASE FAMILY MEMBER"/>
    <property type="match status" value="1"/>
</dbReference>
<feature type="domain" description="Lon proteolytic" evidence="4">
    <location>
        <begin position="227"/>
        <end position="335"/>
    </location>
</feature>
<evidence type="ECO:0000313" key="5">
    <source>
        <dbReference type="EMBL" id="MCU9595047.1"/>
    </source>
</evidence>
<dbReference type="Pfam" id="PF05362">
    <property type="entry name" value="Lon_C"/>
    <property type="match status" value="1"/>
</dbReference>
<evidence type="ECO:0000259" key="3">
    <source>
        <dbReference type="PROSITE" id="PS50106"/>
    </source>
</evidence>
<dbReference type="Proteomes" id="UP001208656">
    <property type="component" value="Unassembled WGS sequence"/>
</dbReference>
<keyword evidence="6" id="KW-1185">Reference proteome</keyword>
<dbReference type="InterPro" id="IPR008269">
    <property type="entry name" value="Lon_proteolytic"/>
</dbReference>
<dbReference type="Gene3D" id="3.30.230.10">
    <property type="match status" value="1"/>
</dbReference>
<evidence type="ECO:0000256" key="2">
    <source>
        <dbReference type="SAM" id="Phobius"/>
    </source>
</evidence>
<keyword evidence="2" id="KW-1133">Transmembrane helix</keyword>
<dbReference type="RefSeq" id="WP_173661603.1">
    <property type="nucleotide sequence ID" value="NZ_JAOUSE010000037.1"/>
</dbReference>
<organism evidence="5 6">
    <name type="scientific">Pallidibacillus thermolactis</name>
    <dbReference type="NCBI Taxonomy" id="251051"/>
    <lineage>
        <taxon>Bacteria</taxon>
        <taxon>Bacillati</taxon>
        <taxon>Bacillota</taxon>
        <taxon>Bacilli</taxon>
        <taxon>Bacillales</taxon>
        <taxon>Bacillaceae</taxon>
        <taxon>Pallidibacillus</taxon>
    </lineage>
</organism>
<dbReference type="PROSITE" id="PS51786">
    <property type="entry name" value="LON_PROTEOLYTIC"/>
    <property type="match status" value="1"/>
</dbReference>
<dbReference type="PROSITE" id="PS50106">
    <property type="entry name" value="PDZ"/>
    <property type="match status" value="1"/>
</dbReference>
<dbReference type="InterPro" id="IPR020568">
    <property type="entry name" value="Ribosomal_Su5_D2-typ_SF"/>
</dbReference>
<evidence type="ECO:0000259" key="4">
    <source>
        <dbReference type="PROSITE" id="PS51786"/>
    </source>
</evidence>
<dbReference type="InterPro" id="IPR027065">
    <property type="entry name" value="Lon_Prtase"/>
</dbReference>
<dbReference type="SUPFAM" id="SSF54211">
    <property type="entry name" value="Ribosomal protein S5 domain 2-like"/>
    <property type="match status" value="1"/>
</dbReference>
<gene>
    <name evidence="5" type="ORF">OEV82_11430</name>
</gene>
<feature type="transmembrane region" description="Helical" evidence="2">
    <location>
        <begin position="7"/>
        <end position="29"/>
    </location>
</feature>
<feature type="active site" evidence="1">
    <location>
        <position position="278"/>
    </location>
</feature>
<dbReference type="InterPro" id="IPR036034">
    <property type="entry name" value="PDZ_sf"/>
</dbReference>
<keyword evidence="2" id="KW-0472">Membrane</keyword>
<sequence>MKRKSRILIFSFVLIIILFVNFYPLPYYVSRPGLAKVLDEIIDVENGYENDGEFMLTTIRIGKANIITFLMTKVNEYYQLEPIEAIRLENETDEEYQIRQLYYMENSQENAIQLAYEKAGKEIKVQMNGIYILNVMDGSPAEGVLKAGDRITSIDGETFDSAKGFTDYIQSKQAGDKIEVTINRNEKIITETIELRIIEEIGKPGIGISLVEDKEIMSNPEVDINTSEIGGPSAGLMFALEIYNQLIDEDITKGFSIAGTGTISPDGKVGPIGGIDQKVVAADKAGAEIFFAPNENGKKESNYEIAVKTAKDIGTDMKIVPVDDFDDAIRFLQTLKEK</sequence>
<dbReference type="InterPro" id="IPR001478">
    <property type="entry name" value="PDZ"/>
</dbReference>
<protein>
    <recommendedName>
        <fullName evidence="1">endopeptidase La</fullName>
        <ecNumber evidence="1">3.4.21.53</ecNumber>
    </recommendedName>
</protein>
<feature type="domain" description="PDZ" evidence="3">
    <location>
        <begin position="111"/>
        <end position="186"/>
    </location>
</feature>
<accession>A0ABT2WHZ8</accession>
<comment type="catalytic activity">
    <reaction evidence="1">
        <text>Hydrolysis of proteins in presence of ATP.</text>
        <dbReference type="EC" id="3.4.21.53"/>
    </reaction>
</comment>
<evidence type="ECO:0000256" key="1">
    <source>
        <dbReference type="PROSITE-ProRule" id="PRU01122"/>
    </source>
</evidence>
<keyword evidence="2" id="KW-0812">Transmembrane</keyword>
<keyword evidence="1" id="KW-0645">Protease</keyword>
<keyword evidence="1" id="KW-0378">Hydrolase</keyword>